<evidence type="ECO:0000256" key="2">
    <source>
        <dbReference type="ARBA" id="ARBA00022801"/>
    </source>
</evidence>
<dbReference type="PROSITE" id="PS51409">
    <property type="entry name" value="ARGINASE_2"/>
    <property type="match status" value="1"/>
</dbReference>
<comment type="function">
    <text evidence="5">Catalyzes the conversion of N-formimidoyl-L-glutamate to L-glutamate and formamide.</text>
</comment>
<feature type="binding site" evidence="5 7">
    <location>
        <position position="157"/>
    </location>
    <ligand>
        <name>Mn(2+)</name>
        <dbReference type="ChEBI" id="CHEBI:29035"/>
        <label>1</label>
    </ligand>
</feature>
<dbReference type="GO" id="GO:0033389">
    <property type="term" value="P:putrescine biosynthetic process from arginine, via agmatine"/>
    <property type="evidence" value="ECO:0007669"/>
    <property type="project" value="TreeGrafter"/>
</dbReference>
<feature type="binding site" evidence="5 7">
    <location>
        <position position="127"/>
    </location>
    <ligand>
        <name>Mn(2+)</name>
        <dbReference type="ChEBI" id="CHEBI:29035"/>
        <label>1</label>
    </ligand>
</feature>
<dbReference type="EC" id="3.5.3.8" evidence="5 6"/>
<dbReference type="AlphaFoldDB" id="A0A1B9ABR3"/>
<dbReference type="NCBIfam" id="TIGR01227">
    <property type="entry name" value="hutG"/>
    <property type="match status" value="1"/>
</dbReference>
<feature type="binding site" evidence="5">
    <location>
        <position position="155"/>
    </location>
    <ligand>
        <name>Mn(2+)</name>
        <dbReference type="ChEBI" id="CHEBI:29035"/>
        <label>2</label>
    </ligand>
</feature>
<evidence type="ECO:0000256" key="1">
    <source>
        <dbReference type="ARBA" id="ARBA00022723"/>
    </source>
</evidence>
<dbReference type="GO" id="GO:0050415">
    <property type="term" value="F:formimidoylglutamase activity"/>
    <property type="evidence" value="ECO:0007669"/>
    <property type="project" value="UniProtKB-UniRule"/>
</dbReference>
<dbReference type="InterPro" id="IPR023696">
    <property type="entry name" value="Ureohydrolase_dom_sf"/>
</dbReference>
<evidence type="ECO:0000256" key="6">
    <source>
        <dbReference type="NCBIfam" id="TIGR01227"/>
    </source>
</evidence>
<dbReference type="InterPro" id="IPR006035">
    <property type="entry name" value="Ureohydrolase"/>
</dbReference>
<dbReference type="Pfam" id="PF00491">
    <property type="entry name" value="Arginase"/>
    <property type="match status" value="1"/>
</dbReference>
<proteinExistence type="inferred from homology"/>
<evidence type="ECO:0000256" key="8">
    <source>
        <dbReference type="PROSITE-ProRule" id="PRU00742"/>
    </source>
</evidence>
<evidence type="ECO:0000313" key="9">
    <source>
        <dbReference type="EMBL" id="OCA81275.1"/>
    </source>
</evidence>
<evidence type="ECO:0000256" key="3">
    <source>
        <dbReference type="ARBA" id="ARBA00022808"/>
    </source>
</evidence>
<feature type="binding site" evidence="5">
    <location>
        <position position="240"/>
    </location>
    <ligand>
        <name>Mn(2+)</name>
        <dbReference type="ChEBI" id="CHEBI:29035"/>
        <label>2</label>
    </ligand>
</feature>
<feature type="binding site" evidence="5">
    <location>
        <position position="153"/>
    </location>
    <ligand>
        <name>Mn(2+)</name>
        <dbReference type="ChEBI" id="CHEBI:29035"/>
        <label>2</label>
    </ligand>
</feature>
<evidence type="ECO:0000313" key="10">
    <source>
        <dbReference type="Proteomes" id="UP000092578"/>
    </source>
</evidence>
<dbReference type="RefSeq" id="WP_065412102.1">
    <property type="nucleotide sequence ID" value="NZ_MAYT01000031.1"/>
</dbReference>
<keyword evidence="3 5" id="KW-0369">Histidine metabolism</keyword>
<keyword evidence="4 5" id="KW-0464">Manganese</keyword>
<feature type="binding site" evidence="5 7">
    <location>
        <position position="153"/>
    </location>
    <ligand>
        <name>Mn(2+)</name>
        <dbReference type="ChEBI" id="CHEBI:29035"/>
        <label>1</label>
    </ligand>
</feature>
<dbReference type="InterPro" id="IPR005923">
    <property type="entry name" value="HutG"/>
</dbReference>
<keyword evidence="2 5" id="KW-0378">Hydrolase</keyword>
<reference evidence="10" key="1">
    <citation type="submission" date="2016-05" db="EMBL/GenBank/DDBJ databases">
        <authorList>
            <person name="Liu B."/>
            <person name="Wang J."/>
            <person name="Zhu Y."/>
            <person name="Liu G."/>
            <person name="Chen Q."/>
            <person name="Chen Z."/>
            <person name="Lan J."/>
            <person name="Che J."/>
            <person name="Ge C."/>
            <person name="Shi H."/>
            <person name="Pan Z."/>
            <person name="Liu X."/>
        </authorList>
    </citation>
    <scope>NUCLEOTIDE SEQUENCE [LARGE SCALE GENOMIC DNA]</scope>
    <source>
        <strain evidence="10">FJAT-27215</strain>
    </source>
</reference>
<comment type="catalytic activity">
    <reaction evidence="5">
        <text>N-formimidoyl-L-glutamate + H2O = formamide + L-glutamate</text>
        <dbReference type="Rhea" id="RHEA:22492"/>
        <dbReference type="ChEBI" id="CHEBI:15377"/>
        <dbReference type="ChEBI" id="CHEBI:16397"/>
        <dbReference type="ChEBI" id="CHEBI:29985"/>
        <dbReference type="ChEBI" id="CHEBI:58928"/>
        <dbReference type="EC" id="3.5.3.8"/>
    </reaction>
</comment>
<dbReference type="GO" id="GO:0019557">
    <property type="term" value="P:L-histidine catabolic process to glutamate and formate"/>
    <property type="evidence" value="ECO:0007669"/>
    <property type="project" value="UniProtKB-UniPathway"/>
</dbReference>
<dbReference type="PIRSF" id="PIRSF036979">
    <property type="entry name" value="Arginase"/>
    <property type="match status" value="1"/>
</dbReference>
<protein>
    <recommendedName>
        <fullName evidence="5 6">Formimidoylglutamase</fullName>
        <ecNumber evidence="5 6">3.5.3.8</ecNumber>
    </recommendedName>
    <alternativeName>
        <fullName evidence="5">Formiminoglutamase</fullName>
    </alternativeName>
    <alternativeName>
        <fullName evidence="5">Formiminoglutamate hydrolase</fullName>
    </alternativeName>
</protein>
<keyword evidence="1 5" id="KW-0479">Metal-binding</keyword>
<comment type="caution">
    <text evidence="9">The sequence shown here is derived from an EMBL/GenBank/DDBJ whole genome shotgun (WGS) entry which is preliminary data.</text>
</comment>
<evidence type="ECO:0000256" key="7">
    <source>
        <dbReference type="PIRSR" id="PIRSR036979-1"/>
    </source>
</evidence>
<dbReference type="GO" id="GO:0030145">
    <property type="term" value="F:manganese ion binding"/>
    <property type="evidence" value="ECO:0007669"/>
    <property type="project" value="UniProtKB-UniRule"/>
</dbReference>
<comment type="cofactor">
    <cofactor evidence="5 7">
        <name>Mn(2+)</name>
        <dbReference type="ChEBI" id="CHEBI:29035"/>
    </cofactor>
    <text evidence="5 7">Binds 2 manganese ions per subunit.</text>
</comment>
<sequence length="317" mass="35488">MYTLPDKQYWSGRIDSENDQNAFRLHQVMELKDVETLTENESAFGFVGFECEEGVRRNKGRLGAALAPNKIRQFLSPLPYNLERKLLDTGNVACEGQELEKAQEELGRHLHKLYSSSCTPIILGGGHETLYGHYLGARNHIGPDASLGIINIDAHFDMRDEPLPSSGTMFKQILEQDAHAGYLCIGIQEFGNTESLFQTADRLGCTYIYEEDVAANNFIKTFGEIDRFAANYDYLILTLCTDSIISYAAPGVSAPSPFGLDPKTVKTLLRYIAEKDNLLSFDISEVNPVYDEGDRTVRLAAYLIAEVLRHFNKKPTS</sequence>
<feature type="binding site" evidence="7">
    <location>
        <position position="242"/>
    </location>
    <ligand>
        <name>Mn(2+)</name>
        <dbReference type="ChEBI" id="CHEBI:29035"/>
        <label>1</label>
    </ligand>
</feature>
<feature type="binding site" evidence="5">
    <location>
        <position position="242"/>
    </location>
    <ligand>
        <name>Mn(2+)</name>
        <dbReference type="ChEBI" id="CHEBI:29035"/>
        <label>2</label>
    </ligand>
</feature>
<feature type="binding site" evidence="5 7">
    <location>
        <position position="240"/>
    </location>
    <ligand>
        <name>Mn(2+)</name>
        <dbReference type="ChEBI" id="CHEBI:29035"/>
        <label>1</label>
    </ligand>
</feature>
<gene>
    <name evidence="5" type="primary">hutG</name>
    <name evidence="9" type="ORF">A8F95_16060</name>
</gene>
<dbReference type="PANTHER" id="PTHR11358:SF35">
    <property type="entry name" value="FORMIMIDOYLGLUTAMASE"/>
    <property type="match status" value="1"/>
</dbReference>
<dbReference type="EMBL" id="MAYT01000031">
    <property type="protein sequence ID" value="OCA81275.1"/>
    <property type="molecule type" value="Genomic_DNA"/>
</dbReference>
<dbReference type="GO" id="GO:0008783">
    <property type="term" value="F:agmatinase activity"/>
    <property type="evidence" value="ECO:0007669"/>
    <property type="project" value="TreeGrafter"/>
</dbReference>
<dbReference type="GO" id="GO:0019556">
    <property type="term" value="P:L-histidine catabolic process to glutamate and formamide"/>
    <property type="evidence" value="ECO:0007669"/>
    <property type="project" value="UniProtKB-UniRule"/>
</dbReference>
<dbReference type="Proteomes" id="UP000092578">
    <property type="component" value="Unassembled WGS sequence"/>
</dbReference>
<dbReference type="Gene3D" id="3.40.800.10">
    <property type="entry name" value="Ureohydrolase domain"/>
    <property type="match status" value="1"/>
</dbReference>
<evidence type="ECO:0000256" key="4">
    <source>
        <dbReference type="ARBA" id="ARBA00023211"/>
    </source>
</evidence>
<dbReference type="CDD" id="cd09988">
    <property type="entry name" value="Formimidoylglutamase"/>
    <property type="match status" value="1"/>
</dbReference>
<comment type="pathway">
    <text evidence="5">Amino-acid degradation; L-histidine degradation into L-glutamate; L-glutamate from N-formimidoyl-L-glutamate (hydrolase route): step 1/1.</text>
</comment>
<accession>A0A1B9ABR3</accession>
<dbReference type="PANTHER" id="PTHR11358">
    <property type="entry name" value="ARGINASE/AGMATINASE"/>
    <property type="match status" value="1"/>
</dbReference>
<organism evidence="9 10">
    <name type="scientific">Pseudobacillus wudalianchiensis</name>
    <dbReference type="NCBI Taxonomy" id="1743143"/>
    <lineage>
        <taxon>Bacteria</taxon>
        <taxon>Bacillati</taxon>
        <taxon>Bacillota</taxon>
        <taxon>Bacilli</taxon>
        <taxon>Bacillales</taxon>
        <taxon>Bacillaceae</taxon>
        <taxon>Pseudobacillus</taxon>
    </lineage>
</organism>
<name>A0A1B9ABR3_9BACI</name>
<dbReference type="HAMAP" id="MF_00737">
    <property type="entry name" value="Formimidoylglutam"/>
    <property type="match status" value="1"/>
</dbReference>
<feature type="binding site" evidence="7">
    <location>
        <position position="155"/>
    </location>
    <ligand>
        <name>Mn(2+)</name>
        <dbReference type="ChEBI" id="CHEBI:29035"/>
        <label>1</label>
    </ligand>
</feature>
<keyword evidence="10" id="KW-1185">Reference proteome</keyword>
<evidence type="ECO:0000256" key="5">
    <source>
        <dbReference type="HAMAP-Rule" id="MF_00737"/>
    </source>
</evidence>
<dbReference type="SUPFAM" id="SSF52768">
    <property type="entry name" value="Arginase/deacetylase"/>
    <property type="match status" value="1"/>
</dbReference>
<dbReference type="UniPathway" id="UPA00379">
    <property type="reaction ID" value="UER00552"/>
</dbReference>
<comment type="similarity">
    <text evidence="5 8">Belongs to the arginase family.</text>
</comment>